<feature type="signal peptide" evidence="1">
    <location>
        <begin position="1"/>
        <end position="21"/>
    </location>
</feature>
<sequence length="100" mass="11145">MTENQRLKLSILLKLYKVVVGEVIEVDEVSEVDKVAEVVEVSEVDKVAKVTEVDKVAEVVEIAEVDKVAEVDGALIFRHVTFMQMNPSLHLPSAQTKKLQ</sequence>
<name>A0A8J2Q719_9BILA</name>
<proteinExistence type="predicted"/>
<evidence type="ECO:0000313" key="2">
    <source>
        <dbReference type="EMBL" id="CAG9540202.1"/>
    </source>
</evidence>
<keyword evidence="1" id="KW-0732">Signal</keyword>
<reference evidence="2" key="1">
    <citation type="submission" date="2021-09" db="EMBL/GenBank/DDBJ databases">
        <authorList>
            <consortium name="Pathogen Informatics"/>
        </authorList>
    </citation>
    <scope>NUCLEOTIDE SEQUENCE</scope>
</reference>
<gene>
    <name evidence="2" type="ORF">CJOHNSTONI_LOCUS9739</name>
</gene>
<dbReference type="Proteomes" id="UP000746747">
    <property type="component" value="Unassembled WGS sequence"/>
</dbReference>
<keyword evidence="3" id="KW-1185">Reference proteome</keyword>
<accession>A0A8J2Q719</accession>
<comment type="caution">
    <text evidence="2">The sequence shown here is derived from an EMBL/GenBank/DDBJ whole genome shotgun (WGS) entry which is preliminary data.</text>
</comment>
<organism evidence="2 3">
    <name type="scientific">Cercopithifilaria johnstoni</name>
    <dbReference type="NCBI Taxonomy" id="2874296"/>
    <lineage>
        <taxon>Eukaryota</taxon>
        <taxon>Metazoa</taxon>
        <taxon>Ecdysozoa</taxon>
        <taxon>Nematoda</taxon>
        <taxon>Chromadorea</taxon>
        <taxon>Rhabditida</taxon>
        <taxon>Spirurina</taxon>
        <taxon>Spiruromorpha</taxon>
        <taxon>Filarioidea</taxon>
        <taxon>Onchocercidae</taxon>
        <taxon>Cercopithifilaria</taxon>
    </lineage>
</organism>
<dbReference type="AlphaFoldDB" id="A0A8J2Q719"/>
<protein>
    <submittedName>
        <fullName evidence="2">Uncharacterized protein</fullName>
    </submittedName>
</protein>
<feature type="chain" id="PRO_5035144337" evidence="1">
    <location>
        <begin position="22"/>
        <end position="100"/>
    </location>
</feature>
<dbReference type="EMBL" id="CAKAEH010001914">
    <property type="protein sequence ID" value="CAG9540202.1"/>
    <property type="molecule type" value="Genomic_DNA"/>
</dbReference>
<evidence type="ECO:0000256" key="1">
    <source>
        <dbReference type="SAM" id="SignalP"/>
    </source>
</evidence>
<evidence type="ECO:0000313" key="3">
    <source>
        <dbReference type="Proteomes" id="UP000746747"/>
    </source>
</evidence>